<feature type="domain" description="HTH cro/C1-type" evidence="3">
    <location>
        <begin position="2"/>
        <end position="40"/>
    </location>
</feature>
<accession>A0A0H5QMG3</accession>
<keyword evidence="1" id="KW-0175">Coiled coil</keyword>
<feature type="region of interest" description="Disordered" evidence="2">
    <location>
        <begin position="66"/>
        <end position="90"/>
    </location>
</feature>
<dbReference type="CDD" id="cd00093">
    <property type="entry name" value="HTH_XRE"/>
    <property type="match status" value="1"/>
</dbReference>
<dbReference type="InterPro" id="IPR001387">
    <property type="entry name" value="Cro/C1-type_HTH"/>
</dbReference>
<organism evidence="4">
    <name type="scientific">uncultured prokaryote</name>
    <dbReference type="NCBI Taxonomy" id="198431"/>
    <lineage>
        <taxon>unclassified sequences</taxon>
        <taxon>environmental samples</taxon>
    </lineage>
</organism>
<feature type="coiled-coil region" evidence="1">
    <location>
        <begin position="95"/>
        <end position="136"/>
    </location>
</feature>
<evidence type="ECO:0000259" key="3">
    <source>
        <dbReference type="Pfam" id="PF01381"/>
    </source>
</evidence>
<proteinExistence type="predicted"/>
<dbReference type="AlphaFoldDB" id="A0A0H5QMG3"/>
<dbReference type="EMBL" id="LN853900">
    <property type="protein sequence ID" value="CRY96962.1"/>
    <property type="molecule type" value="Genomic_DNA"/>
</dbReference>
<sequence length="152" mass="17719">MREDEYISIKDFAKRAGVSVQSIYKRLNGLNNPLNQYIKLVENQKMLNISALEEIYGIEVEQPIQPIHSTHSTPHSTSEKDKKTETKSETVSDLVSILEKELGAKNEQIAHLQKLLDQEQQLRMISEQKLLQIEENKTVEEGQKKKKWQFWK</sequence>
<feature type="compositionally biased region" description="Basic and acidic residues" evidence="2">
    <location>
        <begin position="77"/>
        <end position="90"/>
    </location>
</feature>
<evidence type="ECO:0000256" key="2">
    <source>
        <dbReference type="SAM" id="MobiDB-lite"/>
    </source>
</evidence>
<protein>
    <recommendedName>
        <fullName evidence="3">HTH cro/C1-type domain-containing protein</fullName>
    </recommendedName>
</protein>
<keyword evidence="4" id="KW-0614">Plasmid</keyword>
<name>A0A0H5QMG3_9ZZZZ</name>
<evidence type="ECO:0000256" key="1">
    <source>
        <dbReference type="SAM" id="Coils"/>
    </source>
</evidence>
<reference evidence="4" key="2">
    <citation type="submission" date="2015-07" db="EMBL/GenBank/DDBJ databases">
        <title>Plasmids, circular viruses and viroids from rat gut.</title>
        <authorList>
            <person name="Jorgensen T.J."/>
            <person name="Hansen M.A."/>
            <person name="Xu Z."/>
            <person name="Tabak M.A."/>
            <person name="Sorensen S.J."/>
            <person name="Hansen L.H."/>
        </authorList>
    </citation>
    <scope>NUCLEOTIDE SEQUENCE</scope>
    <source>
        <plasmid evidence="4">pRGFK1337</plasmid>
    </source>
</reference>
<dbReference type="Pfam" id="PF01381">
    <property type="entry name" value="HTH_3"/>
    <property type="match status" value="1"/>
</dbReference>
<geneLocation type="plasmid" evidence="4">
    <name>pRGFK1337</name>
</geneLocation>
<reference evidence="4" key="1">
    <citation type="submission" date="2015-06" db="EMBL/GenBank/DDBJ databases">
        <authorList>
            <person name="Joergensen T."/>
        </authorList>
    </citation>
    <scope>NUCLEOTIDE SEQUENCE</scope>
    <source>
        <plasmid evidence="4">pRGFK1337</plasmid>
    </source>
</reference>
<evidence type="ECO:0000313" key="4">
    <source>
        <dbReference type="EMBL" id="CRY96962.1"/>
    </source>
</evidence>